<reference evidence="1 2" key="1">
    <citation type="submission" date="2019-03" db="EMBL/GenBank/DDBJ databases">
        <title>Subsurface microbial communities from deep shales in Ohio and West Virginia, USA.</title>
        <authorList>
            <person name="Wrighton K."/>
        </authorList>
    </citation>
    <scope>NUCLEOTIDE SEQUENCE [LARGE SCALE GENOMIC DNA]</scope>
    <source>
        <strain evidence="1 2">MSL 6dP</strain>
    </source>
</reference>
<evidence type="ECO:0000313" key="2">
    <source>
        <dbReference type="Proteomes" id="UP000295832"/>
    </source>
</evidence>
<organism evidence="1 2">
    <name type="scientific">Orenia marismortui</name>
    <dbReference type="NCBI Taxonomy" id="46469"/>
    <lineage>
        <taxon>Bacteria</taxon>
        <taxon>Bacillati</taxon>
        <taxon>Bacillota</taxon>
        <taxon>Clostridia</taxon>
        <taxon>Halanaerobiales</taxon>
        <taxon>Halobacteroidaceae</taxon>
        <taxon>Orenia</taxon>
    </lineage>
</organism>
<evidence type="ECO:0000313" key="1">
    <source>
        <dbReference type="EMBL" id="TDX59023.1"/>
    </source>
</evidence>
<dbReference type="InterPro" id="IPR017574">
    <property type="entry name" value="CRISPR-assoc_prot_Cas7/Csc2"/>
</dbReference>
<sequence length="338" mass="38800">MTKNLKFKDVSSLKKVGKESEVIKSPVITIVGMKRTIGNFLPVSHDGEGNETYIDKVEHLLGKRDGVRAEFIARKQEGIERRAHMNIIRDKFIEYLDKDGYKNNDKVETANKEDDFNEKWKKIFGWNCIIPNDLCISCPNCSLFGGWNSDSKAEKNNLSKSSKTFSRVRSFDTYSIQSGNECIITDESINGMKIGNQVAEDNSKATASNFHYYETVKAGVYFPFIVMIERATLFDVASYLKAIRWADNHGYGKYSARNGKFQTKIWAIGNGNPKFSILDILEQAKEIDEIKVDNFKELIKFEGNTIYEDSKIEELEDEFDEQFKEYFEDLIGYEKDGE</sequence>
<dbReference type="EMBL" id="SOEG01000002">
    <property type="protein sequence ID" value="TDX59023.1"/>
    <property type="molecule type" value="Genomic_DNA"/>
</dbReference>
<gene>
    <name evidence="1" type="ORF">C7959_102161</name>
</gene>
<dbReference type="AlphaFoldDB" id="A0A4R8HQL2"/>
<proteinExistence type="predicted"/>
<keyword evidence="2" id="KW-1185">Reference proteome</keyword>
<name>A0A4R8HQL2_9FIRM</name>
<comment type="caution">
    <text evidence="1">The sequence shown here is derived from an EMBL/GenBank/DDBJ whole genome shotgun (WGS) entry which is preliminary data.</text>
</comment>
<dbReference type="NCBIfam" id="TIGR03157">
    <property type="entry name" value="cas_Csc2"/>
    <property type="match status" value="1"/>
</dbReference>
<protein>
    <submittedName>
        <fullName evidence="1">CRISPR type I-D-associated protein Csc2</fullName>
    </submittedName>
</protein>
<dbReference type="Pfam" id="PF18320">
    <property type="entry name" value="Csc2"/>
    <property type="match status" value="1"/>
</dbReference>
<dbReference type="Proteomes" id="UP000295832">
    <property type="component" value="Unassembled WGS sequence"/>
</dbReference>
<accession>A0A4R8HQL2</accession>
<dbReference type="RefSeq" id="WP_166667864.1">
    <property type="nucleotide sequence ID" value="NZ_SOEG01000002.1"/>
</dbReference>